<keyword evidence="4" id="KW-1185">Reference proteome</keyword>
<dbReference type="Pfam" id="PF01266">
    <property type="entry name" value="DAO"/>
    <property type="match status" value="1"/>
</dbReference>
<evidence type="ECO:0000313" key="3">
    <source>
        <dbReference type="EMBL" id="MBE9375312.1"/>
    </source>
</evidence>
<sequence length="461" mass="49753">MSEPLRDAEPVPYWTGGARAQRREPARAGDRADLVVVGGGLTGLWTAVLAREQNPDLDVLLLEADAVACGGTGFSGGFLSESLTHGLHNGHARWPQQNKRLASYGLQNQAAIAEFAAEHGIDADLRMCGKTSVATAPHQVGEVRDEADLYREYGMAARFQGAGGIRADIASPGYLAAVRLPEAGGLVDPVRLADGLAAVAERAGVRIREGSPVRGVRGDPGRIRVRTPSATVIAQRVVLATNAYRAPLRALRRRVLPVWDYALVTEPLSDQQWRELGWRERQGVTDSARRFHYYRPTPDGRILWGGYDSAYFYGGRTAARLGDRPTAHRALAATFAATFPQLDGVRFTHRWGGPVDTTSTLTPAFATALDGGLAGVAGFSGLGLASSRFAALVALDLVFGRDTPLTRLRMVRDLPRPFPPEPLRWPLVLLTHRAVASADRAEGEPGRWLRSLERRGIGVGS</sequence>
<dbReference type="InterPro" id="IPR006076">
    <property type="entry name" value="FAD-dep_OxRdtase"/>
</dbReference>
<dbReference type="EMBL" id="JADEYC010000019">
    <property type="protein sequence ID" value="MBE9375312.1"/>
    <property type="molecule type" value="Genomic_DNA"/>
</dbReference>
<protein>
    <submittedName>
        <fullName evidence="3">FAD-dependent oxidoreductase</fullName>
    </submittedName>
</protein>
<dbReference type="GO" id="GO:0005737">
    <property type="term" value="C:cytoplasm"/>
    <property type="evidence" value="ECO:0007669"/>
    <property type="project" value="TreeGrafter"/>
</dbReference>
<dbReference type="Gene3D" id="3.30.9.10">
    <property type="entry name" value="D-Amino Acid Oxidase, subunit A, domain 2"/>
    <property type="match status" value="1"/>
</dbReference>
<accession>A0A929BD44</accession>
<dbReference type="Gene3D" id="3.50.50.60">
    <property type="entry name" value="FAD/NAD(P)-binding domain"/>
    <property type="match status" value="1"/>
</dbReference>
<dbReference type="InterPro" id="IPR036188">
    <property type="entry name" value="FAD/NAD-bd_sf"/>
</dbReference>
<dbReference type="Proteomes" id="UP000598360">
    <property type="component" value="Unassembled WGS sequence"/>
</dbReference>
<dbReference type="PANTHER" id="PTHR13847:SF281">
    <property type="entry name" value="FAD DEPENDENT OXIDOREDUCTASE DOMAIN-CONTAINING PROTEIN"/>
    <property type="match status" value="1"/>
</dbReference>
<evidence type="ECO:0000313" key="4">
    <source>
        <dbReference type="Proteomes" id="UP000598360"/>
    </source>
</evidence>
<dbReference type="SUPFAM" id="SSF51905">
    <property type="entry name" value="FAD/NAD(P)-binding domain"/>
    <property type="match status" value="1"/>
</dbReference>
<dbReference type="RefSeq" id="WP_193928743.1">
    <property type="nucleotide sequence ID" value="NZ_JADEYC010000019.1"/>
</dbReference>
<feature type="domain" description="FAD dependent oxidoreductase" evidence="2">
    <location>
        <begin position="33"/>
        <end position="393"/>
    </location>
</feature>
<gene>
    <name evidence="3" type="ORF">IQ251_12740</name>
</gene>
<organism evidence="3 4">
    <name type="scientific">Saccharopolyspora montiporae</name>
    <dbReference type="NCBI Taxonomy" id="2781240"/>
    <lineage>
        <taxon>Bacteria</taxon>
        <taxon>Bacillati</taxon>
        <taxon>Actinomycetota</taxon>
        <taxon>Actinomycetes</taxon>
        <taxon>Pseudonocardiales</taxon>
        <taxon>Pseudonocardiaceae</taxon>
        <taxon>Saccharopolyspora</taxon>
    </lineage>
</organism>
<dbReference type="AlphaFoldDB" id="A0A929BD44"/>
<comment type="caution">
    <text evidence="3">The sequence shown here is derived from an EMBL/GenBank/DDBJ whole genome shotgun (WGS) entry which is preliminary data.</text>
</comment>
<evidence type="ECO:0000256" key="1">
    <source>
        <dbReference type="SAM" id="MobiDB-lite"/>
    </source>
</evidence>
<evidence type="ECO:0000259" key="2">
    <source>
        <dbReference type="Pfam" id="PF01266"/>
    </source>
</evidence>
<feature type="region of interest" description="Disordered" evidence="1">
    <location>
        <begin position="1"/>
        <end position="27"/>
    </location>
</feature>
<dbReference type="PANTHER" id="PTHR13847">
    <property type="entry name" value="SARCOSINE DEHYDROGENASE-RELATED"/>
    <property type="match status" value="1"/>
</dbReference>
<reference evidence="3" key="1">
    <citation type="submission" date="2020-10" db="EMBL/GenBank/DDBJ databases">
        <title>Diversity and distribution of actinomycetes associated with coral in the coast of Hainan.</title>
        <authorList>
            <person name="Li F."/>
        </authorList>
    </citation>
    <scope>NUCLEOTIDE SEQUENCE</scope>
    <source>
        <strain evidence="3">HNM0983</strain>
    </source>
</reference>
<name>A0A929BD44_9PSEU</name>
<proteinExistence type="predicted"/>